<dbReference type="EMBL" id="CP068046">
    <property type="protein sequence ID" value="QQR40308.1"/>
    <property type="molecule type" value="Genomic_DNA"/>
</dbReference>
<dbReference type="CDD" id="cd22231">
    <property type="entry name" value="RHH_NikR_HicB-like"/>
    <property type="match status" value="1"/>
</dbReference>
<dbReference type="Gene3D" id="6.10.10.120">
    <property type="entry name" value="Antitoxin ParD1-like"/>
    <property type="match status" value="1"/>
</dbReference>
<reference evidence="1 2" key="1">
    <citation type="submission" date="2021-01" db="EMBL/GenBank/DDBJ databases">
        <title>Genome seq and assembly of Devosia sp. LEGU1.</title>
        <authorList>
            <person name="Chhetri G."/>
        </authorList>
    </citation>
    <scope>NUCLEOTIDE SEQUENCE [LARGE SCALE GENOMIC DNA]</scope>
    <source>
        <strain evidence="1 2">LEGU1</strain>
    </source>
</reference>
<proteinExistence type="predicted"/>
<dbReference type="Proteomes" id="UP000595857">
    <property type="component" value="Chromosome"/>
</dbReference>
<dbReference type="InterPro" id="IPR010985">
    <property type="entry name" value="Ribbon_hlx_hlx"/>
</dbReference>
<accession>A0ABX7C7R5</accession>
<organism evidence="1 2">
    <name type="scientific">Devosia rhizoryzae</name>
    <dbReference type="NCBI Taxonomy" id="2774137"/>
    <lineage>
        <taxon>Bacteria</taxon>
        <taxon>Pseudomonadati</taxon>
        <taxon>Pseudomonadota</taxon>
        <taxon>Alphaproteobacteria</taxon>
        <taxon>Hyphomicrobiales</taxon>
        <taxon>Devosiaceae</taxon>
        <taxon>Devosia</taxon>
    </lineage>
</organism>
<gene>
    <name evidence="1" type="ORF">JI748_04670</name>
</gene>
<name>A0ABX7C7R5_9HYPH</name>
<dbReference type="SUPFAM" id="SSF47598">
    <property type="entry name" value="Ribbon-helix-helix"/>
    <property type="match status" value="1"/>
</dbReference>
<sequence>MNEKLSITLPSELVAVLQEQVDSGRYDTISDVVRNALEQQDWAHVDFTESEIEYMREKTRKSLADSRPTISVEEMRARLDAHLDKLYGR</sequence>
<keyword evidence="2" id="KW-1185">Reference proteome</keyword>
<protein>
    <submittedName>
        <fullName evidence="1">Type II toxin-antitoxin system ParD family antitoxin</fullName>
    </submittedName>
</protein>
<evidence type="ECO:0000313" key="2">
    <source>
        <dbReference type="Proteomes" id="UP000595857"/>
    </source>
</evidence>
<dbReference type="InterPro" id="IPR038296">
    <property type="entry name" value="ParD_sf"/>
</dbReference>
<dbReference type="RefSeq" id="WP_201635534.1">
    <property type="nucleotide sequence ID" value="NZ_CP068046.1"/>
</dbReference>
<evidence type="ECO:0000313" key="1">
    <source>
        <dbReference type="EMBL" id="QQR40308.1"/>
    </source>
</evidence>